<evidence type="ECO:0000313" key="2">
    <source>
        <dbReference type="Proteomes" id="UP000231926"/>
    </source>
</evidence>
<organism evidence="1 2">
    <name type="scientific">Leptospira saintgironsiae</name>
    <dbReference type="NCBI Taxonomy" id="2023183"/>
    <lineage>
        <taxon>Bacteria</taxon>
        <taxon>Pseudomonadati</taxon>
        <taxon>Spirochaetota</taxon>
        <taxon>Spirochaetia</taxon>
        <taxon>Leptospirales</taxon>
        <taxon>Leptospiraceae</taxon>
        <taxon>Leptospira</taxon>
    </lineage>
</organism>
<evidence type="ECO:0000313" key="1">
    <source>
        <dbReference type="EMBL" id="PJZ47524.1"/>
    </source>
</evidence>
<name>A0A2M9Y7I6_9LEPT</name>
<proteinExistence type="predicted"/>
<dbReference type="EMBL" id="NPDR01000017">
    <property type="protein sequence ID" value="PJZ47524.1"/>
    <property type="molecule type" value="Genomic_DNA"/>
</dbReference>
<gene>
    <name evidence="1" type="ORF">CH362_18675</name>
</gene>
<dbReference type="Proteomes" id="UP000231926">
    <property type="component" value="Unassembled WGS sequence"/>
</dbReference>
<protein>
    <submittedName>
        <fullName evidence="1">Uncharacterized protein</fullName>
    </submittedName>
</protein>
<accession>A0A2M9Y7I6</accession>
<dbReference type="AlphaFoldDB" id="A0A2M9Y7I6"/>
<comment type="caution">
    <text evidence="1">The sequence shown here is derived from an EMBL/GenBank/DDBJ whole genome shotgun (WGS) entry which is preliminary data.</text>
</comment>
<dbReference type="OrthoDB" id="346261at2"/>
<keyword evidence="2" id="KW-1185">Reference proteome</keyword>
<reference evidence="1 2" key="1">
    <citation type="submission" date="2017-07" db="EMBL/GenBank/DDBJ databases">
        <title>Leptospira spp. isolated from tropical soils.</title>
        <authorList>
            <person name="Thibeaux R."/>
            <person name="Iraola G."/>
            <person name="Ferres I."/>
            <person name="Bierque E."/>
            <person name="Girault D."/>
            <person name="Soupe-Gilbert M.-E."/>
            <person name="Picardeau M."/>
            <person name="Goarant C."/>
        </authorList>
    </citation>
    <scope>NUCLEOTIDE SEQUENCE [LARGE SCALE GENOMIC DNA]</scope>
    <source>
        <strain evidence="1 2">FH4-C-A2</strain>
    </source>
</reference>
<sequence length="70" mass="7862">MIVILYNCNTAHNFRVGVTLRDRFATLAPGSATFRFVTRLAGQVSRQVLTDSRNVANPWSLYARLAKSTF</sequence>